<feature type="region of interest" description="Disordered" evidence="1">
    <location>
        <begin position="1"/>
        <end position="29"/>
    </location>
</feature>
<reference evidence="2" key="1">
    <citation type="submission" date="2020-06" db="EMBL/GenBank/DDBJ databases">
        <title>WGS assembly of Ceratodon purpureus strain R40.</title>
        <authorList>
            <person name="Carey S.B."/>
            <person name="Jenkins J."/>
            <person name="Shu S."/>
            <person name="Lovell J.T."/>
            <person name="Sreedasyam A."/>
            <person name="Maumus F."/>
            <person name="Tiley G.P."/>
            <person name="Fernandez-Pozo N."/>
            <person name="Barry K."/>
            <person name="Chen C."/>
            <person name="Wang M."/>
            <person name="Lipzen A."/>
            <person name="Daum C."/>
            <person name="Saski C.A."/>
            <person name="Payton A.C."/>
            <person name="Mcbreen J.C."/>
            <person name="Conrad R.E."/>
            <person name="Kollar L.M."/>
            <person name="Olsson S."/>
            <person name="Huttunen S."/>
            <person name="Landis J.B."/>
            <person name="Wickett N.J."/>
            <person name="Johnson M.G."/>
            <person name="Rensing S.A."/>
            <person name="Grimwood J."/>
            <person name="Schmutz J."/>
            <person name="Mcdaniel S.F."/>
        </authorList>
    </citation>
    <scope>NUCLEOTIDE SEQUENCE</scope>
    <source>
        <strain evidence="2">R40</strain>
    </source>
</reference>
<evidence type="ECO:0000313" key="2">
    <source>
        <dbReference type="EMBL" id="KAG0567725.1"/>
    </source>
</evidence>
<protein>
    <submittedName>
        <fullName evidence="2">Uncharacterized protein</fullName>
    </submittedName>
</protein>
<dbReference type="PANTHER" id="PTHR37238">
    <property type="entry name" value="OS05G0532500 PROTEIN"/>
    <property type="match status" value="1"/>
</dbReference>
<dbReference type="OrthoDB" id="1933187at2759"/>
<evidence type="ECO:0000313" key="3">
    <source>
        <dbReference type="Proteomes" id="UP000822688"/>
    </source>
</evidence>
<feature type="region of interest" description="Disordered" evidence="1">
    <location>
        <begin position="127"/>
        <end position="147"/>
    </location>
</feature>
<comment type="caution">
    <text evidence="2">The sequence shown here is derived from an EMBL/GenBank/DDBJ whole genome shotgun (WGS) entry which is preliminary data.</text>
</comment>
<gene>
    <name evidence="2" type="ORF">KC19_7G156100</name>
</gene>
<proteinExistence type="predicted"/>
<name>A0A8T0HA44_CERPU</name>
<evidence type="ECO:0000256" key="1">
    <source>
        <dbReference type="SAM" id="MobiDB-lite"/>
    </source>
</evidence>
<dbReference type="AlphaFoldDB" id="A0A8T0HA44"/>
<dbReference type="Proteomes" id="UP000822688">
    <property type="component" value="Chromosome 7"/>
</dbReference>
<keyword evidence="3" id="KW-1185">Reference proteome</keyword>
<sequence length="387" mass="41925">MGSMVEAKMKPRRGNGTPHPRGRRPSVHTLHEGHNLSDEIQHSVSDQSKHVASKSALDKLLSVHTQVTQTLHQIDTLVLSIHQLASSSHLIPDEVQDFAHALASIDANLQDWSVLLEIAAERSPVSHTNLEQDPCNRGSPESTPIRGGKVTVLDSLADDLEYGAISYSPLVATDLLECESPCGNEPLICTPLHRTGGTRTNISSSPLPQTPRMLSPPRSVQVLSAISESPLLSTPARFLAFETSDGSQEPRPQDLLTPEGSTCQTHLVFETPLAQITHHGQLNDVIFPHTPKFGVSPPRTCRPLRPGETVSTESDPIPVVPSPFRTPGIFLECKGETSDSSSAGSPGIVDDLTASTVKRLGPKGLEERLWQELAIRKADILQPVKQR</sequence>
<organism evidence="2 3">
    <name type="scientific">Ceratodon purpureus</name>
    <name type="common">Fire moss</name>
    <name type="synonym">Dicranum purpureum</name>
    <dbReference type="NCBI Taxonomy" id="3225"/>
    <lineage>
        <taxon>Eukaryota</taxon>
        <taxon>Viridiplantae</taxon>
        <taxon>Streptophyta</taxon>
        <taxon>Embryophyta</taxon>
        <taxon>Bryophyta</taxon>
        <taxon>Bryophytina</taxon>
        <taxon>Bryopsida</taxon>
        <taxon>Dicranidae</taxon>
        <taxon>Pseudoditrichales</taxon>
        <taxon>Ditrichaceae</taxon>
        <taxon>Ceratodon</taxon>
    </lineage>
</organism>
<accession>A0A8T0HA44</accession>
<dbReference type="EMBL" id="CM026428">
    <property type="protein sequence ID" value="KAG0567725.1"/>
    <property type="molecule type" value="Genomic_DNA"/>
</dbReference>